<feature type="domain" description="DUF4372" evidence="1">
    <location>
        <begin position="4"/>
        <end position="75"/>
    </location>
</feature>
<gene>
    <name evidence="2" type="ORF">JTBM06_V1_260010</name>
</gene>
<protein>
    <submittedName>
        <fullName evidence="2">Transposase</fullName>
    </submittedName>
</protein>
<dbReference type="Pfam" id="PF14294">
    <property type="entry name" value="DUF4372"/>
    <property type="match status" value="1"/>
</dbReference>
<dbReference type="EMBL" id="LR633967">
    <property type="protein sequence ID" value="VUX56067.1"/>
    <property type="molecule type" value="Genomic_DNA"/>
</dbReference>
<evidence type="ECO:0000313" key="2">
    <source>
        <dbReference type="EMBL" id="VUX56067.1"/>
    </source>
</evidence>
<proteinExistence type="predicted"/>
<sequence>MAYNSSVLSQLLKLLPRHEFEKQANRVDGKRRSDALSRWSQFIALTIGQLGGRRSLRDIEATLRSQGHHRYHLGSQSISRSALGRANEQLDYRFYEGLFQSLYRRCMSSTRSHGFRFKNKLFSLDASLIDVSMKVFPWVKFGRKKSAFKLHLDHDGANFLQA</sequence>
<organism evidence="2">
    <name type="scientific">uncultured Woeseiaceae bacterium</name>
    <dbReference type="NCBI Taxonomy" id="1983305"/>
    <lineage>
        <taxon>Bacteria</taxon>
        <taxon>Pseudomonadati</taxon>
        <taxon>Pseudomonadota</taxon>
        <taxon>Gammaproteobacteria</taxon>
        <taxon>Woeseiales</taxon>
        <taxon>Woeseiaceae</taxon>
        <taxon>environmental samples</taxon>
    </lineage>
</organism>
<dbReference type="InterPro" id="IPR025399">
    <property type="entry name" value="DUF4372"/>
</dbReference>
<evidence type="ECO:0000259" key="1">
    <source>
        <dbReference type="Pfam" id="PF14294"/>
    </source>
</evidence>
<dbReference type="AlphaFoldDB" id="A0A7D9D3X5"/>
<accession>A0A7D9D3X5</accession>
<name>A0A7D9D3X5_9GAMM</name>
<reference evidence="2" key="1">
    <citation type="submission" date="2019-07" db="EMBL/GenBank/DDBJ databases">
        <authorList>
            <person name="Weber M."/>
            <person name="Kostadinov I."/>
            <person name="Kostadinov D I."/>
        </authorList>
    </citation>
    <scope>NUCLEOTIDE SEQUENCE</scope>
    <source>
        <strain evidence="2">Gfbio:sag-sample-m06:053724c1-46a9-4a36-b237-ea2bf867836b</strain>
    </source>
</reference>